<protein>
    <submittedName>
        <fullName evidence="2">Uncharacterized protein</fullName>
    </submittedName>
</protein>
<comment type="caution">
    <text evidence="2">The sequence shown here is derived from an EMBL/GenBank/DDBJ whole genome shotgun (WGS) entry which is preliminary data.</text>
</comment>
<proteinExistence type="predicted"/>
<sequence length="116" mass="12989">MDSYHLYIVLKFQFRKLPKQTLSLKFLSSNIPILFIPPLPPASKPILKLTCPIQACQLDRELQSEHRTSNSKWVGRGLARVRACRGKGGGKKATPCRPLNVHPSLQDGKDAKGTQR</sequence>
<evidence type="ECO:0000313" key="3">
    <source>
        <dbReference type="Proteomes" id="UP001054945"/>
    </source>
</evidence>
<evidence type="ECO:0000313" key="2">
    <source>
        <dbReference type="EMBL" id="GIX94741.1"/>
    </source>
</evidence>
<name>A0AAV4PCC8_CAEEX</name>
<dbReference type="EMBL" id="BPLR01004423">
    <property type="protein sequence ID" value="GIX94741.1"/>
    <property type="molecule type" value="Genomic_DNA"/>
</dbReference>
<accession>A0AAV4PCC8</accession>
<dbReference type="Proteomes" id="UP001054945">
    <property type="component" value="Unassembled WGS sequence"/>
</dbReference>
<feature type="region of interest" description="Disordered" evidence="1">
    <location>
        <begin position="84"/>
        <end position="116"/>
    </location>
</feature>
<keyword evidence="3" id="KW-1185">Reference proteome</keyword>
<reference evidence="2 3" key="1">
    <citation type="submission" date="2021-06" db="EMBL/GenBank/DDBJ databases">
        <title>Caerostris extrusa draft genome.</title>
        <authorList>
            <person name="Kono N."/>
            <person name="Arakawa K."/>
        </authorList>
    </citation>
    <scope>NUCLEOTIDE SEQUENCE [LARGE SCALE GENOMIC DNA]</scope>
</reference>
<dbReference type="AlphaFoldDB" id="A0AAV4PCC8"/>
<feature type="compositionally biased region" description="Basic and acidic residues" evidence="1">
    <location>
        <begin position="107"/>
        <end position="116"/>
    </location>
</feature>
<gene>
    <name evidence="2" type="ORF">CEXT_589441</name>
</gene>
<organism evidence="2 3">
    <name type="scientific">Caerostris extrusa</name>
    <name type="common">Bark spider</name>
    <name type="synonym">Caerostris bankana</name>
    <dbReference type="NCBI Taxonomy" id="172846"/>
    <lineage>
        <taxon>Eukaryota</taxon>
        <taxon>Metazoa</taxon>
        <taxon>Ecdysozoa</taxon>
        <taxon>Arthropoda</taxon>
        <taxon>Chelicerata</taxon>
        <taxon>Arachnida</taxon>
        <taxon>Araneae</taxon>
        <taxon>Araneomorphae</taxon>
        <taxon>Entelegynae</taxon>
        <taxon>Araneoidea</taxon>
        <taxon>Araneidae</taxon>
        <taxon>Caerostris</taxon>
    </lineage>
</organism>
<evidence type="ECO:0000256" key="1">
    <source>
        <dbReference type="SAM" id="MobiDB-lite"/>
    </source>
</evidence>